<protein>
    <submittedName>
        <fullName evidence="1">Uncharacterized protein</fullName>
    </submittedName>
</protein>
<gene>
    <name evidence="1" type="ORF">THAOC_12101</name>
</gene>
<dbReference type="Proteomes" id="UP000266841">
    <property type="component" value="Unassembled WGS sequence"/>
</dbReference>
<evidence type="ECO:0000313" key="1">
    <source>
        <dbReference type="EMBL" id="EJK66926.1"/>
    </source>
</evidence>
<dbReference type="AlphaFoldDB" id="K0T0X9"/>
<feature type="non-terminal residue" evidence="1">
    <location>
        <position position="1"/>
    </location>
</feature>
<evidence type="ECO:0000313" key="2">
    <source>
        <dbReference type="Proteomes" id="UP000266841"/>
    </source>
</evidence>
<dbReference type="EMBL" id="AGNL01013965">
    <property type="protein sequence ID" value="EJK66926.1"/>
    <property type="molecule type" value="Genomic_DNA"/>
</dbReference>
<keyword evidence="2" id="KW-1185">Reference proteome</keyword>
<name>K0T0X9_THAOC</name>
<reference evidence="1 2" key="1">
    <citation type="journal article" date="2012" name="Genome Biol.">
        <title>Genome and low-iron response of an oceanic diatom adapted to chronic iron limitation.</title>
        <authorList>
            <person name="Lommer M."/>
            <person name="Specht M."/>
            <person name="Roy A.S."/>
            <person name="Kraemer L."/>
            <person name="Andreson R."/>
            <person name="Gutowska M.A."/>
            <person name="Wolf J."/>
            <person name="Bergner S.V."/>
            <person name="Schilhabel M.B."/>
            <person name="Klostermeier U.C."/>
            <person name="Beiko R.G."/>
            <person name="Rosenstiel P."/>
            <person name="Hippler M."/>
            <person name="Laroche J."/>
        </authorList>
    </citation>
    <scope>NUCLEOTIDE SEQUENCE [LARGE SCALE GENOMIC DNA]</scope>
    <source>
        <strain evidence="1 2">CCMP1005</strain>
    </source>
</reference>
<accession>K0T0X9</accession>
<sequence>EWAEISTEEMKSLLLSQYSFIFSGCPISPGEIASQECFDDHMLEFVSDESHGAVRDDAYPERAYVAPIADPYYVLDVSSSRAVMKFSFKMKLPQDLYGDLVLIQWRE</sequence>
<proteinExistence type="predicted"/>
<organism evidence="1 2">
    <name type="scientific">Thalassiosira oceanica</name>
    <name type="common">Marine diatom</name>
    <dbReference type="NCBI Taxonomy" id="159749"/>
    <lineage>
        <taxon>Eukaryota</taxon>
        <taxon>Sar</taxon>
        <taxon>Stramenopiles</taxon>
        <taxon>Ochrophyta</taxon>
        <taxon>Bacillariophyta</taxon>
        <taxon>Coscinodiscophyceae</taxon>
        <taxon>Thalassiosirophycidae</taxon>
        <taxon>Thalassiosirales</taxon>
        <taxon>Thalassiosiraceae</taxon>
        <taxon>Thalassiosira</taxon>
    </lineage>
</organism>
<dbReference type="OrthoDB" id="47267at2759"/>
<comment type="caution">
    <text evidence="1">The sequence shown here is derived from an EMBL/GenBank/DDBJ whole genome shotgun (WGS) entry which is preliminary data.</text>
</comment>